<dbReference type="InterPro" id="IPR023393">
    <property type="entry name" value="START-like_dom_sf"/>
</dbReference>
<accession>H0I0U9</accession>
<name>H0I0U9_9HYPH</name>
<organism evidence="1 2">
    <name type="scientific">Mesorhizobium alhagi CCNWXJ12-2</name>
    <dbReference type="NCBI Taxonomy" id="1107882"/>
    <lineage>
        <taxon>Bacteria</taxon>
        <taxon>Pseudomonadati</taxon>
        <taxon>Pseudomonadota</taxon>
        <taxon>Alphaproteobacteria</taxon>
        <taxon>Hyphomicrobiales</taxon>
        <taxon>Phyllobacteriaceae</taxon>
        <taxon>Allomesorhizobium</taxon>
    </lineage>
</organism>
<sequence length="36" mass="4112">MLIRKPVEEVFEAIVNPDITTKFWFSKGSGRLETGD</sequence>
<dbReference type="EMBL" id="AHAM01000272">
    <property type="protein sequence ID" value="EHK53368.1"/>
    <property type="molecule type" value="Genomic_DNA"/>
</dbReference>
<gene>
    <name evidence="1" type="ORF">MAXJ12_30432</name>
</gene>
<dbReference type="AlphaFoldDB" id="H0I0U9"/>
<dbReference type="SUPFAM" id="SSF55961">
    <property type="entry name" value="Bet v1-like"/>
    <property type="match status" value="1"/>
</dbReference>
<proteinExistence type="predicted"/>
<dbReference type="Gene3D" id="3.30.530.20">
    <property type="match status" value="1"/>
</dbReference>
<dbReference type="Proteomes" id="UP000003250">
    <property type="component" value="Unassembled WGS sequence"/>
</dbReference>
<reference evidence="1 2" key="1">
    <citation type="journal article" date="2012" name="J. Bacteriol.">
        <title>Draft Genome Sequence of Mesorhizobium alhagi CCNWXJ12-2T, a Novel Salt-Resistant Species Isolated from the Desert of Northwestern China.</title>
        <authorList>
            <person name="Zhou M."/>
            <person name="Chen W."/>
            <person name="Chen H."/>
            <person name="Wei G."/>
        </authorList>
    </citation>
    <scope>NUCLEOTIDE SEQUENCE [LARGE SCALE GENOMIC DNA]</scope>
    <source>
        <strain evidence="1 2">CCNWXJ12-2</strain>
    </source>
</reference>
<evidence type="ECO:0000313" key="2">
    <source>
        <dbReference type="Proteomes" id="UP000003250"/>
    </source>
</evidence>
<keyword evidence="2" id="KW-1185">Reference proteome</keyword>
<protein>
    <submittedName>
        <fullName evidence="1">Activator of Hsp90 ATPase 1 family protein</fullName>
    </submittedName>
</protein>
<evidence type="ECO:0000313" key="1">
    <source>
        <dbReference type="EMBL" id="EHK53368.1"/>
    </source>
</evidence>